<keyword evidence="6" id="KW-1185">Reference proteome</keyword>
<evidence type="ECO:0000313" key="5">
    <source>
        <dbReference type="EMBL" id="GMG86199.1"/>
    </source>
</evidence>
<keyword evidence="4" id="KW-0275">Fatty acid biosynthesis</keyword>
<dbReference type="Proteomes" id="UP001224392">
    <property type="component" value="Unassembled WGS sequence"/>
</dbReference>
<evidence type="ECO:0000313" key="6">
    <source>
        <dbReference type="Proteomes" id="UP001224392"/>
    </source>
</evidence>
<dbReference type="EMBL" id="BSYJ01000001">
    <property type="protein sequence ID" value="GMG86199.1"/>
    <property type="molecule type" value="Genomic_DNA"/>
</dbReference>
<name>A0ABQ6LVS9_9GAMM</name>
<dbReference type="PANTHER" id="PTHR38764">
    <property type="entry name" value="ACYL CARRIER PROTEIN PHOSPHODIESTERASE"/>
    <property type="match status" value="1"/>
</dbReference>
<sequence>MGGLLGDFVKGPLHGERPARIEAGIQLHRHLDAFTDQDPAYLQARSLVRPPWRRYAGILLDIWFDHQLSRSWADWSTQPLPQFSEDCLLVLRDHWQWLPPRCQLFCERAEQIGLLHRYGEAQILAQTLNRVGQRLSRPVPLDEALPQLEPVRAELERHFEALMQRLLQEAAQQQLIRGPAPYPPHGP</sequence>
<evidence type="ECO:0000256" key="4">
    <source>
        <dbReference type="ARBA" id="ARBA00023160"/>
    </source>
</evidence>
<keyword evidence="1" id="KW-0444">Lipid biosynthesis</keyword>
<dbReference type="InterPro" id="IPR007431">
    <property type="entry name" value="ACP_PD"/>
</dbReference>
<accession>A0ABQ6LVS9</accession>
<proteinExistence type="predicted"/>
<gene>
    <name evidence="5" type="ORF">MNKW57_05200</name>
</gene>
<evidence type="ECO:0000256" key="3">
    <source>
        <dbReference type="ARBA" id="ARBA00023098"/>
    </source>
</evidence>
<dbReference type="PANTHER" id="PTHR38764:SF1">
    <property type="entry name" value="ACYL CARRIER PROTEIN PHOSPHODIESTERASE"/>
    <property type="match status" value="1"/>
</dbReference>
<keyword evidence="2" id="KW-0378">Hydrolase</keyword>
<keyword evidence="4" id="KW-0276">Fatty acid metabolism</keyword>
<evidence type="ECO:0000256" key="2">
    <source>
        <dbReference type="ARBA" id="ARBA00022801"/>
    </source>
</evidence>
<reference evidence="5 6" key="1">
    <citation type="submission" date="2023-04" db="EMBL/GenBank/DDBJ databases">
        <title>Marinobulbifer ophiurae gen. nov., sp. Nov., isolate from tissue of brittle star Ophioplocus japonicus.</title>
        <authorList>
            <person name="Kawano K."/>
            <person name="Sawayama S."/>
            <person name="Nakagawa S."/>
        </authorList>
    </citation>
    <scope>NUCLEOTIDE SEQUENCE [LARGE SCALE GENOMIC DNA]</scope>
    <source>
        <strain evidence="5 6">NKW57</strain>
    </source>
</reference>
<keyword evidence="3" id="KW-0443">Lipid metabolism</keyword>
<dbReference type="Pfam" id="PF04336">
    <property type="entry name" value="ACP_PD"/>
    <property type="match status" value="1"/>
</dbReference>
<evidence type="ECO:0000256" key="1">
    <source>
        <dbReference type="ARBA" id="ARBA00022516"/>
    </source>
</evidence>
<comment type="caution">
    <text evidence="5">The sequence shown here is derived from an EMBL/GenBank/DDBJ whole genome shotgun (WGS) entry which is preliminary data.</text>
</comment>
<protein>
    <submittedName>
        <fullName evidence="5">ACP phosphodiesterase</fullName>
    </submittedName>
</protein>
<organism evidence="5 6">
    <name type="scientific">Biformimicrobium ophioploci</name>
    <dbReference type="NCBI Taxonomy" id="3036711"/>
    <lineage>
        <taxon>Bacteria</taxon>
        <taxon>Pseudomonadati</taxon>
        <taxon>Pseudomonadota</taxon>
        <taxon>Gammaproteobacteria</taxon>
        <taxon>Cellvibrionales</taxon>
        <taxon>Microbulbiferaceae</taxon>
        <taxon>Biformimicrobium</taxon>
    </lineage>
</organism>